<proteinExistence type="predicted"/>
<sequence length="103" mass="11454">MRPSRSNYASPPHMVPKKGTMKCRPVGDYHALNAQTVKEKYPIPYIADFKSELHGTKAEIKLEKKKGKNPTGDGSQRPCILRKVALNAHLSLPLCATDVISRK</sequence>
<dbReference type="GO" id="GO:0071897">
    <property type="term" value="P:DNA biosynthetic process"/>
    <property type="evidence" value="ECO:0007669"/>
    <property type="project" value="UniProtKB-ARBA"/>
</dbReference>
<protein>
    <submittedName>
        <fullName evidence="2">Transposon Ty3-I Gag-Pol polyprotein</fullName>
    </submittedName>
</protein>
<dbReference type="EMBL" id="BMAO01030392">
    <property type="protein sequence ID" value="GFQ67743.1"/>
    <property type="molecule type" value="Genomic_DNA"/>
</dbReference>
<dbReference type="AlphaFoldDB" id="A0A8X6KCH6"/>
<evidence type="ECO:0000313" key="3">
    <source>
        <dbReference type="Proteomes" id="UP000887116"/>
    </source>
</evidence>
<reference evidence="2" key="1">
    <citation type="submission" date="2020-07" db="EMBL/GenBank/DDBJ databases">
        <title>Multicomponent nature underlies the extraordinary mechanical properties of spider dragline silk.</title>
        <authorList>
            <person name="Kono N."/>
            <person name="Nakamura H."/>
            <person name="Mori M."/>
            <person name="Yoshida Y."/>
            <person name="Ohtoshi R."/>
            <person name="Malay A.D."/>
            <person name="Moran D.A.P."/>
            <person name="Tomita M."/>
            <person name="Numata K."/>
            <person name="Arakawa K."/>
        </authorList>
    </citation>
    <scope>NUCLEOTIDE SEQUENCE</scope>
</reference>
<feature type="region of interest" description="Disordered" evidence="1">
    <location>
        <begin position="1"/>
        <end position="21"/>
    </location>
</feature>
<dbReference type="Proteomes" id="UP000887116">
    <property type="component" value="Unassembled WGS sequence"/>
</dbReference>
<dbReference type="PANTHER" id="PTHR24559">
    <property type="entry name" value="TRANSPOSON TY3-I GAG-POL POLYPROTEIN"/>
    <property type="match status" value="1"/>
</dbReference>
<dbReference type="PANTHER" id="PTHR24559:SF444">
    <property type="entry name" value="REVERSE TRANSCRIPTASE DOMAIN-CONTAINING PROTEIN"/>
    <property type="match status" value="1"/>
</dbReference>
<dbReference type="InterPro" id="IPR043502">
    <property type="entry name" value="DNA/RNA_pol_sf"/>
</dbReference>
<dbReference type="SUPFAM" id="SSF56672">
    <property type="entry name" value="DNA/RNA polymerases"/>
    <property type="match status" value="1"/>
</dbReference>
<dbReference type="InterPro" id="IPR053134">
    <property type="entry name" value="RNA-dir_DNA_polymerase"/>
</dbReference>
<name>A0A8X6KCH6_TRICU</name>
<accession>A0A8X6KCH6</accession>
<organism evidence="2 3">
    <name type="scientific">Trichonephila clavata</name>
    <name type="common">Joro spider</name>
    <name type="synonym">Nephila clavata</name>
    <dbReference type="NCBI Taxonomy" id="2740835"/>
    <lineage>
        <taxon>Eukaryota</taxon>
        <taxon>Metazoa</taxon>
        <taxon>Ecdysozoa</taxon>
        <taxon>Arthropoda</taxon>
        <taxon>Chelicerata</taxon>
        <taxon>Arachnida</taxon>
        <taxon>Araneae</taxon>
        <taxon>Araneomorphae</taxon>
        <taxon>Entelegynae</taxon>
        <taxon>Araneoidea</taxon>
        <taxon>Nephilidae</taxon>
        <taxon>Trichonephila</taxon>
    </lineage>
</organism>
<evidence type="ECO:0000256" key="1">
    <source>
        <dbReference type="SAM" id="MobiDB-lite"/>
    </source>
</evidence>
<dbReference type="OrthoDB" id="6432507at2759"/>
<gene>
    <name evidence="2" type="primary">TY3B-I_107</name>
    <name evidence="2" type="ORF">TNCT_691311</name>
</gene>
<keyword evidence="3" id="KW-1185">Reference proteome</keyword>
<comment type="caution">
    <text evidence="2">The sequence shown here is derived from an EMBL/GenBank/DDBJ whole genome shotgun (WGS) entry which is preliminary data.</text>
</comment>
<dbReference type="Gene3D" id="3.10.10.10">
    <property type="entry name" value="HIV Type 1 Reverse Transcriptase, subunit A, domain 1"/>
    <property type="match status" value="1"/>
</dbReference>
<evidence type="ECO:0000313" key="2">
    <source>
        <dbReference type="EMBL" id="GFQ67743.1"/>
    </source>
</evidence>